<evidence type="ECO:0000313" key="2">
    <source>
        <dbReference type="EMBL" id="MBK3494480.1"/>
    </source>
</evidence>
<evidence type="ECO:0000313" key="3">
    <source>
        <dbReference type="Proteomes" id="UP000618943"/>
    </source>
</evidence>
<proteinExistence type="predicted"/>
<organism evidence="2 3">
    <name type="scientific">Viridibacillus soli</name>
    <dbReference type="NCBI Taxonomy" id="2798301"/>
    <lineage>
        <taxon>Bacteria</taxon>
        <taxon>Bacillati</taxon>
        <taxon>Bacillota</taxon>
        <taxon>Bacilli</taxon>
        <taxon>Bacillales</taxon>
        <taxon>Caryophanaceae</taxon>
        <taxon>Viridibacillus</taxon>
    </lineage>
</organism>
<sequence>MSTYKIGANDFLNDLGEVVEHLPELNLNNNYFHVFVNGVLQMDDIFAYTAGEQGIGSLIISIPEESQISAGSPVVVEIVNFHPKIGS</sequence>
<accession>A0ABS1H4Z5</accession>
<dbReference type="Proteomes" id="UP000618943">
    <property type="component" value="Unassembled WGS sequence"/>
</dbReference>
<gene>
    <name evidence="2" type="ORF">JFL43_06315</name>
</gene>
<comment type="caution">
    <text evidence="2">The sequence shown here is derived from an EMBL/GenBank/DDBJ whole genome shotgun (WGS) entry which is preliminary data.</text>
</comment>
<evidence type="ECO:0000259" key="1">
    <source>
        <dbReference type="Pfam" id="PF13799"/>
    </source>
</evidence>
<dbReference type="EMBL" id="JAEOAH010000005">
    <property type="protein sequence ID" value="MBK3494480.1"/>
    <property type="molecule type" value="Genomic_DNA"/>
</dbReference>
<feature type="domain" description="DUF4183" evidence="1">
    <location>
        <begin position="8"/>
        <end position="78"/>
    </location>
</feature>
<protein>
    <submittedName>
        <fullName evidence="2">DUF4183 domain-containing protein</fullName>
    </submittedName>
</protein>
<name>A0ABS1H4Z5_9BACL</name>
<dbReference type="InterPro" id="IPR025237">
    <property type="entry name" value="DUF4183"/>
</dbReference>
<dbReference type="Pfam" id="PF13799">
    <property type="entry name" value="DUF4183"/>
    <property type="match status" value="1"/>
</dbReference>
<reference evidence="2 3" key="1">
    <citation type="submission" date="2020-12" db="EMBL/GenBank/DDBJ databases">
        <title>YIM B01967 draft genome.</title>
        <authorList>
            <person name="Yan X."/>
        </authorList>
    </citation>
    <scope>NUCLEOTIDE SEQUENCE [LARGE SCALE GENOMIC DNA]</scope>
    <source>
        <strain evidence="2 3">YIM B01967</strain>
    </source>
</reference>
<keyword evidence="3" id="KW-1185">Reference proteome</keyword>